<dbReference type="OMA" id="DTTIRWC"/>
<dbReference type="Pfam" id="PF12697">
    <property type="entry name" value="Abhydrolase_6"/>
    <property type="match status" value="1"/>
</dbReference>
<protein>
    <recommendedName>
        <fullName evidence="3">AB hydrolase-1 domain-containing protein</fullName>
    </recommendedName>
</protein>
<dbReference type="GO" id="GO:0006654">
    <property type="term" value="P:phosphatidic acid biosynthetic process"/>
    <property type="evidence" value="ECO:0007669"/>
    <property type="project" value="TreeGrafter"/>
</dbReference>
<reference evidence="4" key="1">
    <citation type="journal article" date="2012" name="Proc. Natl. Acad. Sci. U.S.A.">
        <title>Antigenic diversity is generated by distinct evolutionary mechanisms in African trypanosome species.</title>
        <authorList>
            <person name="Jackson A.P."/>
            <person name="Berry A."/>
            <person name="Aslett M."/>
            <person name="Allison H.C."/>
            <person name="Burton P."/>
            <person name="Vavrova-Anderson J."/>
            <person name="Brown R."/>
            <person name="Browne H."/>
            <person name="Corton N."/>
            <person name="Hauser H."/>
            <person name="Gamble J."/>
            <person name="Gilderthorp R."/>
            <person name="Marcello L."/>
            <person name="McQuillan J."/>
            <person name="Otto T.D."/>
            <person name="Quail M.A."/>
            <person name="Sanders M.J."/>
            <person name="van Tonder A."/>
            <person name="Ginger M.L."/>
            <person name="Field M.C."/>
            <person name="Barry J.D."/>
            <person name="Hertz-Fowler C."/>
            <person name="Berriman M."/>
        </authorList>
    </citation>
    <scope>NUCLEOTIDE SEQUENCE</scope>
    <source>
        <strain evidence="4">Y486</strain>
    </source>
</reference>
<evidence type="ECO:0000256" key="2">
    <source>
        <dbReference type="SAM" id="MobiDB-lite"/>
    </source>
</evidence>
<dbReference type="VEuPathDB" id="TriTrypDB:TvY486_0801600"/>
<dbReference type="InterPro" id="IPR029058">
    <property type="entry name" value="AB_hydrolase_fold"/>
</dbReference>
<gene>
    <name evidence="4" type="ORF">TVY486_0801600</name>
</gene>
<dbReference type="GO" id="GO:0052689">
    <property type="term" value="F:carboxylic ester hydrolase activity"/>
    <property type="evidence" value="ECO:0007669"/>
    <property type="project" value="TreeGrafter"/>
</dbReference>
<comment type="similarity">
    <text evidence="1">Belongs to the peptidase S33 family. ABHD4/ABHD5 subfamily.</text>
</comment>
<feature type="domain" description="AB hydrolase-1" evidence="3">
    <location>
        <begin position="75"/>
        <end position="342"/>
    </location>
</feature>
<organism evidence="4">
    <name type="scientific">Trypanosoma vivax (strain Y486)</name>
    <dbReference type="NCBI Taxonomy" id="1055687"/>
    <lineage>
        <taxon>Eukaryota</taxon>
        <taxon>Discoba</taxon>
        <taxon>Euglenozoa</taxon>
        <taxon>Kinetoplastea</taxon>
        <taxon>Metakinetoplastina</taxon>
        <taxon>Trypanosomatida</taxon>
        <taxon>Trypanosomatidae</taxon>
        <taxon>Trypanosoma</taxon>
        <taxon>Duttonella</taxon>
    </lineage>
</organism>
<dbReference type="PANTHER" id="PTHR42886:SF29">
    <property type="entry name" value="PUMMELIG, ISOFORM A"/>
    <property type="match status" value="1"/>
</dbReference>
<dbReference type="EMBL" id="HE573024">
    <property type="protein sequence ID" value="CCC49551.1"/>
    <property type="molecule type" value="Genomic_DNA"/>
</dbReference>
<proteinExistence type="inferred from homology"/>
<sequence length="375" mass="41254">MTGKNSSVLSGVLEASSPSSDASRRPSTIDNKLKQSEAKMLHAIQYRQFFAAGLNTITTVGTANGTKNVANKEIMVLVHGFAGGLAGWAQNWEALSKDFELFAIDLPGSGRSIRPNVSVKSPEDVLDFVTQCLDSWFEAMKFDKPVILLGHSFGAYLVSHYAVRRGPSRVRLLICADPWGVSRESPYNLKSMPLRYKLGLKAFNALNPFGLLRVLGPVAPRVMRLLRPDFAAKWSDSLPDPNVFYDYIYYCNVQTPPLGETLFKACCTDVVGAKIPLEKVLPRDLSRDVPLALLYGSHTWMNAECGFTMAGEMTSKGYLVVADTIENAGHQVFTDNRDEFNEKLQMVCRALLEGHSKSYVAPNNALLPPEAGVVE</sequence>
<dbReference type="GO" id="GO:0055088">
    <property type="term" value="P:lipid homeostasis"/>
    <property type="evidence" value="ECO:0007669"/>
    <property type="project" value="TreeGrafter"/>
</dbReference>
<evidence type="ECO:0000313" key="4">
    <source>
        <dbReference type="EMBL" id="CCC49551.1"/>
    </source>
</evidence>
<dbReference type="PANTHER" id="PTHR42886">
    <property type="entry name" value="RE40534P-RELATED"/>
    <property type="match status" value="1"/>
</dbReference>
<evidence type="ECO:0000256" key="1">
    <source>
        <dbReference type="ARBA" id="ARBA00038097"/>
    </source>
</evidence>
<evidence type="ECO:0000259" key="3">
    <source>
        <dbReference type="Pfam" id="PF12697"/>
    </source>
</evidence>
<name>G0U0F3_TRYVY</name>
<dbReference type="SUPFAM" id="SSF53474">
    <property type="entry name" value="alpha/beta-Hydrolases"/>
    <property type="match status" value="1"/>
</dbReference>
<dbReference type="InterPro" id="IPR000073">
    <property type="entry name" value="AB_hydrolase_1"/>
</dbReference>
<dbReference type="GO" id="GO:0042171">
    <property type="term" value="F:lysophosphatidic acid acyltransferase activity"/>
    <property type="evidence" value="ECO:0007669"/>
    <property type="project" value="TreeGrafter"/>
</dbReference>
<feature type="region of interest" description="Disordered" evidence="2">
    <location>
        <begin position="1"/>
        <end position="29"/>
    </location>
</feature>
<dbReference type="AlphaFoldDB" id="G0U0F3"/>
<accession>G0U0F3</accession>
<dbReference type="Gene3D" id="3.40.50.1820">
    <property type="entry name" value="alpha/beta hydrolase"/>
    <property type="match status" value="1"/>
</dbReference>